<feature type="coiled-coil region" evidence="2">
    <location>
        <begin position="63"/>
        <end position="90"/>
    </location>
</feature>
<dbReference type="EMBL" id="GG698805">
    <property type="protein sequence ID" value="EEU29786.1"/>
    <property type="molecule type" value="Genomic_DNA"/>
</dbReference>
<name>C7XWW6_9LACO</name>
<keyword evidence="6" id="KW-1185">Reference proteome</keyword>
<dbReference type="InterPro" id="IPR055247">
    <property type="entry name" value="InsJ-like_HTH"/>
</dbReference>
<dbReference type="Proteomes" id="UP000003987">
    <property type="component" value="Unassembled WGS sequence"/>
</dbReference>
<dbReference type="HOGENOM" id="CLU_027402_17_9_9"/>
<dbReference type="PANTHER" id="PTHR33795:SF1">
    <property type="entry name" value="INSERTION ELEMENT IS150 PROTEIN INSJ"/>
    <property type="match status" value="1"/>
</dbReference>
<evidence type="ECO:0000256" key="3">
    <source>
        <dbReference type="SAM" id="MobiDB-lite"/>
    </source>
</evidence>
<accession>C7XWW6</accession>
<feature type="region of interest" description="Disordered" evidence="3">
    <location>
        <begin position="36"/>
        <end position="61"/>
    </location>
</feature>
<feature type="domain" description="Insertion element IS150 protein InsJ-like helix-turn-helix" evidence="4">
    <location>
        <begin position="2"/>
        <end position="43"/>
    </location>
</feature>
<evidence type="ECO:0000259" key="4">
    <source>
        <dbReference type="Pfam" id="PF13518"/>
    </source>
</evidence>
<dbReference type="InterPro" id="IPR009057">
    <property type="entry name" value="Homeodomain-like_sf"/>
</dbReference>
<reference evidence="5 6" key="1">
    <citation type="submission" date="2009-06" db="EMBL/GenBank/DDBJ databases">
        <title>The Genome Sequence of Lactobacillus coleohominis strain 101-4-CHN.</title>
        <authorList>
            <consortium name="The Broad Institute Genome Sequencing Platform"/>
            <person name="Ward D."/>
            <person name="Young S.K."/>
            <person name="Zeng Q."/>
            <person name="Koehrsen M."/>
            <person name="Alvarado L."/>
            <person name="Berlin A."/>
            <person name="Borenstein D."/>
            <person name="Chen Z."/>
            <person name="Engels R."/>
            <person name="Freedman E."/>
            <person name="Gellesch M."/>
            <person name="Goldberg J."/>
            <person name="Griggs A."/>
            <person name="Gujja S."/>
            <person name="Heiman D."/>
            <person name="Hepburn T."/>
            <person name="Howarth C."/>
            <person name="Jen D."/>
            <person name="Larson L."/>
            <person name="Lewis B."/>
            <person name="Mehta T."/>
            <person name="Park D."/>
            <person name="Pearson M."/>
            <person name="Roberts A."/>
            <person name="Saif S."/>
            <person name="Shea T."/>
            <person name="Shenoy N."/>
            <person name="Sisk P."/>
            <person name="Stolte C."/>
            <person name="Sykes S."/>
            <person name="Walk T."/>
            <person name="White J."/>
            <person name="Yandava C."/>
            <person name="Liu Y."/>
            <person name="Xu Q."/>
            <person name="Lander E."/>
            <person name="Nusbaum C."/>
            <person name="Galagan J."/>
            <person name="Birren B."/>
        </authorList>
    </citation>
    <scope>NUCLEOTIDE SEQUENCE [LARGE SCALE GENOMIC DNA]</scope>
    <source>
        <strain evidence="5 6">101-4-CHN</strain>
    </source>
</reference>
<sequence>MHELSIDKVAVKFNLNPSQVRSWYCKYKNEGIVGLRPKPKGRPAKAMNKRKAIKKSTIKPTKEEQYKQRIADLEARIADQEMEIDILKKLRALRQQREKNKH</sequence>
<evidence type="ECO:0000256" key="1">
    <source>
        <dbReference type="ARBA" id="ARBA00038232"/>
    </source>
</evidence>
<dbReference type="SUPFAM" id="SSF46689">
    <property type="entry name" value="Homeodomain-like"/>
    <property type="match status" value="1"/>
</dbReference>
<protein>
    <recommendedName>
        <fullName evidence="4">Insertion element IS150 protein InsJ-like helix-turn-helix domain-containing protein</fullName>
    </recommendedName>
</protein>
<dbReference type="STRING" id="575594.HMPREF0501_01251"/>
<dbReference type="InterPro" id="IPR052057">
    <property type="entry name" value="IS150/IS1296_orfA-like"/>
</dbReference>
<dbReference type="PANTHER" id="PTHR33795">
    <property type="entry name" value="INSERTION ELEMENT IS150 PROTEIN INSJ"/>
    <property type="match status" value="1"/>
</dbReference>
<comment type="similarity">
    <text evidence="1">Belongs to the IS150/IS1296 orfA family.</text>
</comment>
<evidence type="ECO:0000313" key="6">
    <source>
        <dbReference type="Proteomes" id="UP000003987"/>
    </source>
</evidence>
<organism evidence="5 6">
    <name type="scientific">Limosilactobacillus coleohominis 101-4-CHN</name>
    <dbReference type="NCBI Taxonomy" id="575594"/>
    <lineage>
        <taxon>Bacteria</taxon>
        <taxon>Bacillati</taxon>
        <taxon>Bacillota</taxon>
        <taxon>Bacilli</taxon>
        <taxon>Lactobacillales</taxon>
        <taxon>Lactobacillaceae</taxon>
        <taxon>Limosilactobacillus</taxon>
    </lineage>
</organism>
<evidence type="ECO:0000313" key="5">
    <source>
        <dbReference type="EMBL" id="EEU29786.1"/>
    </source>
</evidence>
<keyword evidence="2" id="KW-0175">Coiled coil</keyword>
<feature type="compositionally biased region" description="Basic residues" evidence="3">
    <location>
        <begin position="37"/>
        <end position="57"/>
    </location>
</feature>
<gene>
    <name evidence="5" type="ORF">HMPREF0501_01251</name>
</gene>
<dbReference type="AlphaFoldDB" id="C7XWW6"/>
<dbReference type="Pfam" id="PF13518">
    <property type="entry name" value="HTH_28"/>
    <property type="match status" value="1"/>
</dbReference>
<proteinExistence type="inferred from homology"/>
<evidence type="ECO:0000256" key="2">
    <source>
        <dbReference type="SAM" id="Coils"/>
    </source>
</evidence>